<reference evidence="4" key="1">
    <citation type="journal article" date="2014" name="Int. J. Syst. Evol. Microbiol.">
        <title>Complete genome sequence of Corynebacterium casei LMG S-19264T (=DSM 44701T), isolated from a smear-ripened cheese.</title>
        <authorList>
            <consortium name="US DOE Joint Genome Institute (JGI-PGF)"/>
            <person name="Walter F."/>
            <person name="Albersmeier A."/>
            <person name="Kalinowski J."/>
            <person name="Ruckert C."/>
        </authorList>
    </citation>
    <scope>NUCLEOTIDE SEQUENCE</scope>
    <source>
        <strain evidence="4">JCM 31740</strain>
    </source>
</reference>
<dbReference type="PANTHER" id="PTHR42947">
    <property type="entry name" value="COB--COM HETERODISULFIDE REDUCTASE SUBUNIT B 1"/>
    <property type="match status" value="1"/>
</dbReference>
<evidence type="ECO:0000313" key="5">
    <source>
        <dbReference type="Proteomes" id="UP000276741"/>
    </source>
</evidence>
<evidence type="ECO:0000313" key="4">
    <source>
        <dbReference type="EMBL" id="GGT91976.1"/>
    </source>
</evidence>
<dbReference type="Gene3D" id="1.20.1050.140">
    <property type="match status" value="1"/>
</dbReference>
<dbReference type="EMBL" id="BMQS01000005">
    <property type="protein sequence ID" value="GGT91976.1"/>
    <property type="molecule type" value="Genomic_DNA"/>
</dbReference>
<feature type="domain" description="Cysteine-rich" evidence="2">
    <location>
        <begin position="160"/>
        <end position="249"/>
    </location>
</feature>
<name>A0A348B1E0_9CREN</name>
<accession>A0A348B1E0</accession>
<dbReference type="PANTHER" id="PTHR42947:SF1">
    <property type="entry name" value="COB--COM HETERODISULFIDE REDUCTASE SUBUNIT B 1"/>
    <property type="match status" value="1"/>
</dbReference>
<dbReference type="EMBL" id="AP018553">
    <property type="protein sequence ID" value="BBD71992.1"/>
    <property type="molecule type" value="Genomic_DNA"/>
</dbReference>
<evidence type="ECO:0000256" key="1">
    <source>
        <dbReference type="ARBA" id="ARBA00023002"/>
    </source>
</evidence>
<dbReference type="GO" id="GO:0016491">
    <property type="term" value="F:oxidoreductase activity"/>
    <property type="evidence" value="ECO:0007669"/>
    <property type="project" value="UniProtKB-KW"/>
</dbReference>
<reference evidence="4" key="4">
    <citation type="submission" date="2020-09" db="EMBL/GenBank/DDBJ databases">
        <authorList>
            <person name="Sun Q."/>
            <person name="Ohkuma M."/>
        </authorList>
    </citation>
    <scope>NUCLEOTIDE SEQUENCE</scope>
    <source>
        <strain evidence="4">JCM 31740</strain>
    </source>
</reference>
<keyword evidence="1" id="KW-0560">Oxidoreductase</keyword>
<dbReference type="KEGG" id="sacd:HS1genome_0381"/>
<reference evidence="5" key="2">
    <citation type="submission" date="2018-04" db="EMBL/GenBank/DDBJ databases">
        <title>Complete genome sequence of Sulfodiicoccus acidiphilus strain HS-1.</title>
        <authorList>
            <person name="Sakai H.D."/>
            <person name="Kurosawa N."/>
        </authorList>
    </citation>
    <scope>NUCLEOTIDE SEQUENCE [LARGE SCALE GENOMIC DNA]</scope>
    <source>
        <strain evidence="5">HS-1</strain>
    </source>
</reference>
<dbReference type="RefSeq" id="WP_229768135.1">
    <property type="nucleotide sequence ID" value="NZ_AP018553.1"/>
</dbReference>
<dbReference type="InterPro" id="IPR051278">
    <property type="entry name" value="HdrB/HdrD_reductase"/>
</dbReference>
<evidence type="ECO:0000259" key="2">
    <source>
        <dbReference type="Pfam" id="PF02754"/>
    </source>
</evidence>
<dbReference type="Pfam" id="PF02754">
    <property type="entry name" value="CCG"/>
    <property type="match status" value="2"/>
</dbReference>
<evidence type="ECO:0000313" key="3">
    <source>
        <dbReference type="EMBL" id="BBD71992.1"/>
    </source>
</evidence>
<dbReference type="AlphaFoldDB" id="A0A348B1E0"/>
<protein>
    <submittedName>
        <fullName evidence="3">Disulfide reductase</fullName>
    </submittedName>
</protein>
<dbReference type="Gene3D" id="3.40.50.11810">
    <property type="match status" value="1"/>
</dbReference>
<organism evidence="3 5">
    <name type="scientific">Sulfodiicoccus acidiphilus</name>
    <dbReference type="NCBI Taxonomy" id="1670455"/>
    <lineage>
        <taxon>Archaea</taxon>
        <taxon>Thermoproteota</taxon>
        <taxon>Thermoprotei</taxon>
        <taxon>Sulfolobales</taxon>
        <taxon>Sulfolobaceae</taxon>
        <taxon>Sulfodiicoccus</taxon>
    </lineage>
</organism>
<dbReference type="Proteomes" id="UP000276741">
    <property type="component" value="Chromosome"/>
</dbReference>
<feature type="domain" description="Cysteine-rich" evidence="2">
    <location>
        <begin position="14"/>
        <end position="95"/>
    </location>
</feature>
<gene>
    <name evidence="4" type="ORF">GCM10007116_07190</name>
    <name evidence="3" type="ORF">HS1genome_0381</name>
</gene>
<keyword evidence="5" id="KW-1185">Reference proteome</keyword>
<dbReference type="InterPro" id="IPR004017">
    <property type="entry name" value="Cys_rich_dom"/>
</dbReference>
<dbReference type="GeneID" id="38665884"/>
<reference evidence="3" key="3">
    <citation type="journal article" date="2019" name="BMC Res. Notes">
        <title>Complete genome sequence of the Sulfodiicoccus acidiphilus strain HS-1T, the first crenarchaeon that lacks polB3, isolated from an acidic hot spring in Ohwaku-dani, Hakone, Japan.</title>
        <authorList>
            <person name="Sakai H.D."/>
            <person name="Kurosawa N."/>
        </authorList>
    </citation>
    <scope>NUCLEOTIDE SEQUENCE</scope>
    <source>
        <strain evidence="3">HS-1</strain>
    </source>
</reference>
<proteinExistence type="predicted"/>
<sequence length="308" mass="34022">MSGDDGKNVYGKAVLYPGCSLDGLGKSYDVSLRLVTEDLGVPYEKVEDYNCCGALEVKNVNTMLGLLLPARNLSLAQSMGANTVVSACPGCHYSLSRAHYYVNRYGKVADKVNEKLKKMDEVPYEGKLTMAHAVEYIYNAAGVEEVKKRVRRPLTGLRVAPYYGCLYARPKQFLGTGYSPLKDDPERPYFMDELLRAVGAEVVQFEAKTTCCGGPHVYSDAEVAMHLEARILKEARRNGAELLVTDCPLGHVAIETNMDKIAKKYGEELRTPLAYFTQLLAFAFGHSPGEVLLTANLTDPMAVLRRFL</sequence>
<dbReference type="Proteomes" id="UP000616143">
    <property type="component" value="Unassembled WGS sequence"/>
</dbReference>